<dbReference type="PATRIC" id="fig|1359164.3.peg.1502"/>
<comment type="caution">
    <text evidence="1">The sequence shown here is derived from an EMBL/GenBank/DDBJ whole genome shotgun (WGS) entry which is preliminary data.</text>
</comment>
<proteinExistence type="predicted"/>
<name>A0A0F3N459_RICAM</name>
<dbReference type="EMBL" id="LANR01000001">
    <property type="protein sequence ID" value="KJV62487.1"/>
    <property type="molecule type" value="Genomic_DNA"/>
</dbReference>
<accession>A0A0F3N459</accession>
<keyword evidence="2" id="KW-1185">Reference proteome</keyword>
<sequence length="53" mass="5881">MKDKLSIGLSLDMFHSLANSDTISGNFSSQIAPCSLIYTNYIISKSIHIIDYI</sequence>
<reference evidence="1 2" key="1">
    <citation type="submission" date="2015-01" db="EMBL/GenBank/DDBJ databases">
        <title>Genome Sequencing of Rickettsiales.</title>
        <authorList>
            <person name="Daugherty S.C."/>
            <person name="Su Q."/>
            <person name="Abolude K."/>
            <person name="Beier-Sexton M."/>
            <person name="Carlyon J.A."/>
            <person name="Carter R."/>
            <person name="Day N.P."/>
            <person name="Dumler S.J."/>
            <person name="Dyachenko V."/>
            <person name="Godinez A."/>
            <person name="Kurtti T.J."/>
            <person name="Lichay M."/>
            <person name="Mullins K.E."/>
            <person name="Ott S."/>
            <person name="Pappas-Brown V."/>
            <person name="Paris D.H."/>
            <person name="Patel P."/>
            <person name="Richards A.L."/>
            <person name="Sadzewicz L."/>
            <person name="Sears K."/>
            <person name="Seidman D."/>
            <person name="Sengamalay N."/>
            <person name="Stenos J."/>
            <person name="Tallon L.J."/>
            <person name="Vincent G."/>
            <person name="Fraser C.M."/>
            <person name="Munderloh U."/>
            <person name="Dunning-Hotopp J.C."/>
        </authorList>
    </citation>
    <scope>NUCLEOTIDE SEQUENCE [LARGE SCALE GENOMIC DNA]</scope>
    <source>
        <strain evidence="1 2">Ac/Pa</strain>
    </source>
</reference>
<gene>
    <name evidence="1" type="ORF">APHACPA_1516</name>
</gene>
<dbReference type="Proteomes" id="UP000033556">
    <property type="component" value="Unassembled WGS sequence"/>
</dbReference>
<dbReference type="AlphaFoldDB" id="A0A0F3N459"/>
<evidence type="ECO:0000313" key="2">
    <source>
        <dbReference type="Proteomes" id="UP000033556"/>
    </source>
</evidence>
<dbReference type="RefSeq" id="WP_155845531.1">
    <property type="nucleotide sequence ID" value="NZ_LANR01000001.1"/>
</dbReference>
<protein>
    <submittedName>
        <fullName evidence="1">Uncharacterized protein</fullName>
    </submittedName>
</protein>
<organism evidence="1 2">
    <name type="scientific">Rickettsia amblyommatis str. Ac/Pa</name>
    <dbReference type="NCBI Taxonomy" id="1359164"/>
    <lineage>
        <taxon>Bacteria</taxon>
        <taxon>Pseudomonadati</taxon>
        <taxon>Pseudomonadota</taxon>
        <taxon>Alphaproteobacteria</taxon>
        <taxon>Rickettsiales</taxon>
        <taxon>Rickettsiaceae</taxon>
        <taxon>Rickettsieae</taxon>
        <taxon>Rickettsia</taxon>
        <taxon>spotted fever group</taxon>
    </lineage>
</organism>
<evidence type="ECO:0000313" key="1">
    <source>
        <dbReference type="EMBL" id="KJV62487.1"/>
    </source>
</evidence>